<dbReference type="Gene3D" id="3.40.50.300">
    <property type="entry name" value="P-loop containing nucleotide triphosphate hydrolases"/>
    <property type="match status" value="1"/>
</dbReference>
<feature type="compositionally biased region" description="Low complexity" evidence="6">
    <location>
        <begin position="372"/>
        <end position="398"/>
    </location>
</feature>
<dbReference type="InterPro" id="IPR002078">
    <property type="entry name" value="Sigma_54_int"/>
</dbReference>
<dbReference type="SMART" id="SM00382">
    <property type="entry name" value="AAA"/>
    <property type="match status" value="1"/>
</dbReference>
<dbReference type="InterPro" id="IPR025944">
    <property type="entry name" value="Sigma_54_int_dom_CS"/>
</dbReference>
<feature type="region of interest" description="Disordered" evidence="6">
    <location>
        <begin position="371"/>
        <end position="398"/>
    </location>
</feature>
<dbReference type="CDD" id="cd00009">
    <property type="entry name" value="AAA"/>
    <property type="match status" value="1"/>
</dbReference>
<dbReference type="InterPro" id="IPR027417">
    <property type="entry name" value="P-loop_NTPase"/>
</dbReference>
<evidence type="ECO:0000313" key="8">
    <source>
        <dbReference type="EMBL" id="MFC3104026.1"/>
    </source>
</evidence>
<protein>
    <submittedName>
        <fullName evidence="8">Sigma 54-interacting transcriptional regulator</fullName>
    </submittedName>
</protein>
<keyword evidence="4" id="KW-0238">DNA-binding</keyword>
<dbReference type="InterPro" id="IPR058031">
    <property type="entry name" value="AAA_lid_NorR"/>
</dbReference>
<feature type="domain" description="Sigma-54 factor interaction" evidence="7">
    <location>
        <begin position="127"/>
        <end position="351"/>
    </location>
</feature>
<evidence type="ECO:0000313" key="9">
    <source>
        <dbReference type="Proteomes" id="UP001595462"/>
    </source>
</evidence>
<dbReference type="Gene3D" id="1.10.8.60">
    <property type="match status" value="1"/>
</dbReference>
<dbReference type="PROSITE" id="PS50045">
    <property type="entry name" value="SIGMA54_INTERACT_4"/>
    <property type="match status" value="1"/>
</dbReference>
<accession>A0ABV7ERB5</accession>
<dbReference type="InterPro" id="IPR002197">
    <property type="entry name" value="HTH_Fis"/>
</dbReference>
<evidence type="ECO:0000256" key="1">
    <source>
        <dbReference type="ARBA" id="ARBA00022741"/>
    </source>
</evidence>
<dbReference type="InterPro" id="IPR009057">
    <property type="entry name" value="Homeodomain-like_sf"/>
</dbReference>
<dbReference type="Gene3D" id="1.10.10.60">
    <property type="entry name" value="Homeodomain-like"/>
    <property type="match status" value="1"/>
</dbReference>
<keyword evidence="9" id="KW-1185">Reference proteome</keyword>
<keyword evidence="1" id="KW-0547">Nucleotide-binding</keyword>
<keyword evidence="2" id="KW-0067">ATP-binding</keyword>
<dbReference type="SUPFAM" id="SSF46689">
    <property type="entry name" value="Homeodomain-like"/>
    <property type="match status" value="1"/>
</dbReference>
<comment type="caution">
    <text evidence="8">The sequence shown here is derived from an EMBL/GenBank/DDBJ whole genome shotgun (WGS) entry which is preliminary data.</text>
</comment>
<dbReference type="InterPro" id="IPR003593">
    <property type="entry name" value="AAA+_ATPase"/>
</dbReference>
<dbReference type="RefSeq" id="WP_380688615.1">
    <property type="nucleotide sequence ID" value="NZ_JBHRSS010000003.1"/>
</dbReference>
<evidence type="ECO:0000256" key="4">
    <source>
        <dbReference type="ARBA" id="ARBA00023125"/>
    </source>
</evidence>
<dbReference type="EMBL" id="JBHRSS010000003">
    <property type="protein sequence ID" value="MFC3104026.1"/>
    <property type="molecule type" value="Genomic_DNA"/>
</dbReference>
<proteinExistence type="predicted"/>
<evidence type="ECO:0000256" key="3">
    <source>
        <dbReference type="ARBA" id="ARBA00023015"/>
    </source>
</evidence>
<evidence type="ECO:0000256" key="6">
    <source>
        <dbReference type="SAM" id="MobiDB-lite"/>
    </source>
</evidence>
<keyword evidence="3" id="KW-0805">Transcription regulation</keyword>
<dbReference type="PRINTS" id="PR01590">
    <property type="entry name" value="HTHFIS"/>
</dbReference>
<dbReference type="Proteomes" id="UP001595462">
    <property type="component" value="Unassembled WGS sequence"/>
</dbReference>
<dbReference type="Pfam" id="PF00158">
    <property type="entry name" value="Sigma54_activat"/>
    <property type="match status" value="1"/>
</dbReference>
<evidence type="ECO:0000259" key="7">
    <source>
        <dbReference type="PROSITE" id="PS50045"/>
    </source>
</evidence>
<organism evidence="8 9">
    <name type="scientific">Salinisphaera aquimarina</name>
    <dbReference type="NCBI Taxonomy" id="2094031"/>
    <lineage>
        <taxon>Bacteria</taxon>
        <taxon>Pseudomonadati</taxon>
        <taxon>Pseudomonadota</taxon>
        <taxon>Gammaproteobacteria</taxon>
        <taxon>Salinisphaerales</taxon>
        <taxon>Salinisphaeraceae</taxon>
        <taxon>Salinisphaera</taxon>
    </lineage>
</organism>
<dbReference type="PANTHER" id="PTHR32071:SF117">
    <property type="entry name" value="PTS-DEPENDENT DIHYDROXYACETONE KINASE OPERON REGULATORY PROTEIN-RELATED"/>
    <property type="match status" value="1"/>
</dbReference>
<evidence type="ECO:0000256" key="2">
    <source>
        <dbReference type="ARBA" id="ARBA00022840"/>
    </source>
</evidence>
<dbReference type="PANTHER" id="PTHR32071">
    <property type="entry name" value="TRANSCRIPTIONAL REGULATORY PROTEIN"/>
    <property type="match status" value="1"/>
</dbReference>
<dbReference type="Pfam" id="PF02954">
    <property type="entry name" value="HTH_8"/>
    <property type="match status" value="1"/>
</dbReference>
<name>A0ABV7ERB5_9GAMM</name>
<keyword evidence="5" id="KW-0804">Transcription</keyword>
<dbReference type="PROSITE" id="PS00688">
    <property type="entry name" value="SIGMA54_INTERACT_3"/>
    <property type="match status" value="1"/>
</dbReference>
<dbReference type="InterPro" id="IPR025662">
    <property type="entry name" value="Sigma_54_int_dom_ATP-bd_1"/>
</dbReference>
<gene>
    <name evidence="8" type="ORF">ACFOSU_08990</name>
</gene>
<reference evidence="9" key="1">
    <citation type="journal article" date="2019" name="Int. J. Syst. Evol. Microbiol.">
        <title>The Global Catalogue of Microorganisms (GCM) 10K type strain sequencing project: providing services to taxonomists for standard genome sequencing and annotation.</title>
        <authorList>
            <consortium name="The Broad Institute Genomics Platform"/>
            <consortium name="The Broad Institute Genome Sequencing Center for Infectious Disease"/>
            <person name="Wu L."/>
            <person name="Ma J."/>
        </authorList>
    </citation>
    <scope>NUCLEOTIDE SEQUENCE [LARGE SCALE GENOMIC DNA]</scope>
    <source>
        <strain evidence="9">KCTC 52640</strain>
    </source>
</reference>
<sequence>MTGETADGNDNASVLVMAGRRALAAPVLDHFAAESMTFGFMRPPELAYAGPRLLRMYRLVVVLDLDGDIELRDTAAVLATQLPCVIVSDMDEPAVHDFRAILHTDTSPTQLLATLRNVVLLDTDDELVGDSAAMQQVRQLIERVAVTRTPVLITGESGTGKERVAREIHRRSGRRGVFVVLDCGAISRDLLEFELFGREGAGVVGADEGGAGRLAQARGGTLFLDGVDDMTPDLQARLVRALNERVLAAAGSASGAGTDVRIISAAQGDLAAAIQQGRFRDDLYYRLAVFPIRVPPLRQRAVDIASLMASLGRRIPGPAPYFDSVAMSRLKSHDWPGNVRELANLLERLTILYPGESIDWKRLDAQLSMNRPTAPAPAAAVDSPASRPAPSSAAPSSIPAEQIEALRLPEDGVDLRELVETLEKRLIAQALEQQAGVVAHAARALGLRRTTLIEKLRRYAISND</sequence>
<dbReference type="PROSITE" id="PS00675">
    <property type="entry name" value="SIGMA54_INTERACT_1"/>
    <property type="match status" value="1"/>
</dbReference>
<dbReference type="Pfam" id="PF25601">
    <property type="entry name" value="AAA_lid_14"/>
    <property type="match status" value="1"/>
</dbReference>
<evidence type="ECO:0000256" key="5">
    <source>
        <dbReference type="ARBA" id="ARBA00023163"/>
    </source>
</evidence>
<dbReference type="SUPFAM" id="SSF52540">
    <property type="entry name" value="P-loop containing nucleoside triphosphate hydrolases"/>
    <property type="match status" value="1"/>
</dbReference>